<protein>
    <recommendedName>
        <fullName evidence="4">Sjoegren syndrome/scleroderma autoantigen 1</fullName>
    </recommendedName>
</protein>
<dbReference type="InterPro" id="IPR009563">
    <property type="entry name" value="SSSCA1"/>
</dbReference>
<evidence type="ECO:0000256" key="1">
    <source>
        <dbReference type="SAM" id="MobiDB-lite"/>
    </source>
</evidence>
<dbReference type="EMBL" id="JAUCMV010000002">
    <property type="protein sequence ID" value="KAK0417356.1"/>
    <property type="molecule type" value="Genomic_DNA"/>
</dbReference>
<evidence type="ECO:0000313" key="3">
    <source>
        <dbReference type="Proteomes" id="UP001175271"/>
    </source>
</evidence>
<dbReference type="Proteomes" id="UP001175271">
    <property type="component" value="Unassembled WGS sequence"/>
</dbReference>
<dbReference type="InterPro" id="IPR051888">
    <property type="entry name" value="UPF0148_domain"/>
</dbReference>
<dbReference type="Pfam" id="PF06677">
    <property type="entry name" value="Auto_anti-p27"/>
    <property type="match status" value="1"/>
</dbReference>
<reference evidence="2" key="1">
    <citation type="submission" date="2023-06" db="EMBL/GenBank/DDBJ databases">
        <title>Genomic analysis of the entomopathogenic nematode Steinernema hermaphroditum.</title>
        <authorList>
            <person name="Schwarz E.M."/>
            <person name="Heppert J.K."/>
            <person name="Baniya A."/>
            <person name="Schwartz H.T."/>
            <person name="Tan C.-H."/>
            <person name="Antoshechkin I."/>
            <person name="Sternberg P.W."/>
            <person name="Goodrich-Blair H."/>
            <person name="Dillman A.R."/>
        </authorList>
    </citation>
    <scope>NUCLEOTIDE SEQUENCE</scope>
    <source>
        <strain evidence="2">PS9179</strain>
        <tissue evidence="2">Whole animal</tissue>
    </source>
</reference>
<sequence length="226" mass="25477">MVHRRFAAPAESEAPKVTEHIVATSAEDWGSKEVVEVWKPVAIETRSHTKTMNGAKLVDQSEVREFQNRVSEEVSKRMGELLLKGYTMLDQYCDRCRGILMESRSNELICLQCTVVQEMCPPKPEPLTDMDNISDHEPSPKRSAVRNTLPDHSSIIVKEEPLSNMEITDDVHLRLDEYAVQVVARKLKWACEILDASKDPAEVAALIAVVSSATKFLKENKQYISP</sequence>
<dbReference type="PANTHER" id="PTHR16537">
    <property type="entry name" value="SJOEGREN SYNDROME/SCLERODERMA AUTOANTIGEN 1"/>
    <property type="match status" value="1"/>
</dbReference>
<gene>
    <name evidence="2" type="ORF">QR680_012961</name>
</gene>
<accession>A0AA39I5I8</accession>
<dbReference type="AlphaFoldDB" id="A0AA39I5I8"/>
<evidence type="ECO:0008006" key="4">
    <source>
        <dbReference type="Google" id="ProtNLM"/>
    </source>
</evidence>
<dbReference type="PANTHER" id="PTHR16537:SF1">
    <property type="entry name" value="PROTEIN ZNRD2"/>
    <property type="match status" value="1"/>
</dbReference>
<evidence type="ECO:0000313" key="2">
    <source>
        <dbReference type="EMBL" id="KAK0417356.1"/>
    </source>
</evidence>
<comment type="caution">
    <text evidence="2">The sequence shown here is derived from an EMBL/GenBank/DDBJ whole genome shotgun (WGS) entry which is preliminary data.</text>
</comment>
<name>A0AA39I5I8_9BILA</name>
<organism evidence="2 3">
    <name type="scientific">Steinernema hermaphroditum</name>
    <dbReference type="NCBI Taxonomy" id="289476"/>
    <lineage>
        <taxon>Eukaryota</taxon>
        <taxon>Metazoa</taxon>
        <taxon>Ecdysozoa</taxon>
        <taxon>Nematoda</taxon>
        <taxon>Chromadorea</taxon>
        <taxon>Rhabditida</taxon>
        <taxon>Tylenchina</taxon>
        <taxon>Panagrolaimomorpha</taxon>
        <taxon>Strongyloidoidea</taxon>
        <taxon>Steinernematidae</taxon>
        <taxon>Steinernema</taxon>
    </lineage>
</organism>
<feature type="region of interest" description="Disordered" evidence="1">
    <location>
        <begin position="124"/>
        <end position="146"/>
    </location>
</feature>
<proteinExistence type="predicted"/>
<keyword evidence="3" id="KW-1185">Reference proteome</keyword>